<keyword evidence="4" id="KW-1185">Reference proteome</keyword>
<accession>A0AAN9EYF8</accession>
<feature type="transmembrane region" description="Helical" evidence="2">
    <location>
        <begin position="69"/>
        <end position="91"/>
    </location>
</feature>
<reference evidence="3 4" key="1">
    <citation type="submission" date="2024-01" db="EMBL/GenBank/DDBJ databases">
        <title>The genomes of 5 underutilized Papilionoideae crops provide insights into root nodulation and disease resistance.</title>
        <authorList>
            <person name="Yuan L."/>
        </authorList>
    </citation>
    <scope>NUCLEOTIDE SEQUENCE [LARGE SCALE GENOMIC DNA]</scope>
    <source>
        <strain evidence="3">LY-2023</strain>
        <tissue evidence="3">Leaf</tissue>
    </source>
</reference>
<proteinExistence type="predicted"/>
<dbReference type="EMBL" id="JAYKXN010000008">
    <property type="protein sequence ID" value="KAK7264980.1"/>
    <property type="molecule type" value="Genomic_DNA"/>
</dbReference>
<keyword evidence="2" id="KW-0472">Membrane</keyword>
<keyword evidence="2" id="KW-0812">Transmembrane</keyword>
<keyword evidence="2" id="KW-1133">Transmembrane helix</keyword>
<comment type="caution">
    <text evidence="3">The sequence shown here is derived from an EMBL/GenBank/DDBJ whole genome shotgun (WGS) entry which is preliminary data.</text>
</comment>
<feature type="region of interest" description="Disordered" evidence="1">
    <location>
        <begin position="1"/>
        <end position="34"/>
    </location>
</feature>
<gene>
    <name evidence="3" type="ORF">RJT34_32594</name>
</gene>
<sequence length="128" mass="13924">MSPPLLNGVGDRDKSCGKWSSTSSASDGKGASHQHLWPIKPRLLCFMETWQFPTDLSLFIELLLHNHHIVTLVLCGAMPSITHVIIGLLLFQLSHVNAIPSGTLLINGVGWDLPLPSNNNPKGLDLVN</sequence>
<name>A0AAN9EYF8_CLITE</name>
<organism evidence="3 4">
    <name type="scientific">Clitoria ternatea</name>
    <name type="common">Butterfly pea</name>
    <dbReference type="NCBI Taxonomy" id="43366"/>
    <lineage>
        <taxon>Eukaryota</taxon>
        <taxon>Viridiplantae</taxon>
        <taxon>Streptophyta</taxon>
        <taxon>Embryophyta</taxon>
        <taxon>Tracheophyta</taxon>
        <taxon>Spermatophyta</taxon>
        <taxon>Magnoliopsida</taxon>
        <taxon>eudicotyledons</taxon>
        <taxon>Gunneridae</taxon>
        <taxon>Pentapetalae</taxon>
        <taxon>rosids</taxon>
        <taxon>fabids</taxon>
        <taxon>Fabales</taxon>
        <taxon>Fabaceae</taxon>
        <taxon>Papilionoideae</taxon>
        <taxon>50 kb inversion clade</taxon>
        <taxon>NPAAA clade</taxon>
        <taxon>indigoferoid/millettioid clade</taxon>
        <taxon>Phaseoleae</taxon>
        <taxon>Clitoria</taxon>
    </lineage>
</organism>
<evidence type="ECO:0000256" key="2">
    <source>
        <dbReference type="SAM" id="Phobius"/>
    </source>
</evidence>
<protein>
    <submittedName>
        <fullName evidence="3">Uncharacterized protein</fullName>
    </submittedName>
</protein>
<evidence type="ECO:0000313" key="4">
    <source>
        <dbReference type="Proteomes" id="UP001359559"/>
    </source>
</evidence>
<evidence type="ECO:0000313" key="3">
    <source>
        <dbReference type="EMBL" id="KAK7264980.1"/>
    </source>
</evidence>
<dbReference type="AlphaFoldDB" id="A0AAN9EYF8"/>
<dbReference type="Proteomes" id="UP001359559">
    <property type="component" value="Unassembled WGS sequence"/>
</dbReference>
<evidence type="ECO:0000256" key="1">
    <source>
        <dbReference type="SAM" id="MobiDB-lite"/>
    </source>
</evidence>